<keyword evidence="5" id="KW-1185">Reference proteome</keyword>
<evidence type="ECO:0000259" key="3">
    <source>
        <dbReference type="Pfam" id="PF13320"/>
    </source>
</evidence>
<accession>A0A0K1PCJ3</accession>
<dbReference type="Proteomes" id="UP000055590">
    <property type="component" value="Chromosome"/>
</dbReference>
<evidence type="ECO:0000313" key="4">
    <source>
        <dbReference type="EMBL" id="AKU91217.1"/>
    </source>
</evidence>
<keyword evidence="2" id="KW-0732">Signal</keyword>
<dbReference type="RefSeq" id="WP_050725562.1">
    <property type="nucleotide sequence ID" value="NZ_CP012332.1"/>
</dbReference>
<name>A0A0K1PCJ3_9BACT</name>
<dbReference type="KEGG" id="vin:AKJ08_1604"/>
<feature type="region of interest" description="Disordered" evidence="1">
    <location>
        <begin position="123"/>
        <end position="151"/>
    </location>
</feature>
<dbReference type="STRING" id="1391653.AKJ08_1604"/>
<feature type="compositionally biased region" description="Basic and acidic residues" evidence="1">
    <location>
        <begin position="140"/>
        <end position="150"/>
    </location>
</feature>
<reference evidence="4 5" key="1">
    <citation type="submission" date="2015-08" db="EMBL/GenBank/DDBJ databases">
        <authorList>
            <person name="Babu N.S."/>
            <person name="Beckwith C.J."/>
            <person name="Beseler K.G."/>
            <person name="Brison A."/>
            <person name="Carone J.V."/>
            <person name="Caskin T.P."/>
            <person name="Diamond M."/>
            <person name="Durham M.E."/>
            <person name="Foxe J.M."/>
            <person name="Go M."/>
            <person name="Henderson B.A."/>
            <person name="Jones I.B."/>
            <person name="McGettigan J.A."/>
            <person name="Micheletti S.J."/>
            <person name="Nasrallah M.E."/>
            <person name="Ortiz D."/>
            <person name="Piller C.R."/>
            <person name="Privatt S.R."/>
            <person name="Schneider S.L."/>
            <person name="Sharp S."/>
            <person name="Smith T.C."/>
            <person name="Stanton J.D."/>
            <person name="Ullery H.E."/>
            <person name="Wilson R.J."/>
            <person name="Serrano M.G."/>
            <person name="Buck G."/>
            <person name="Lee V."/>
            <person name="Wang Y."/>
            <person name="Carvalho R."/>
            <person name="Voegtly L."/>
            <person name="Shi R."/>
            <person name="Duckworth R."/>
            <person name="Johnson A."/>
            <person name="Loviza R."/>
            <person name="Walstead R."/>
            <person name="Shah Z."/>
            <person name="Kiflezghi M."/>
            <person name="Wade K."/>
            <person name="Ball S.L."/>
            <person name="Bradley K.W."/>
            <person name="Asai D.J."/>
            <person name="Bowman C.A."/>
            <person name="Russell D.A."/>
            <person name="Pope W.H."/>
            <person name="Jacobs-Sera D."/>
            <person name="Hendrix R.W."/>
            <person name="Hatfull G.F."/>
        </authorList>
    </citation>
    <scope>NUCLEOTIDE SEQUENCE [LARGE SCALE GENOMIC DNA]</scope>
    <source>
        <strain evidence="4 5">DSM 27710</strain>
    </source>
</reference>
<dbReference type="OrthoDB" id="177619at2"/>
<feature type="chain" id="PRO_5005465417" description="Glycoside hydrolase 123 catalytic domain-containing protein" evidence="2">
    <location>
        <begin position="22"/>
        <end position="597"/>
    </location>
</feature>
<gene>
    <name evidence="4" type="ORF">AKJ08_1604</name>
</gene>
<proteinExistence type="predicted"/>
<dbReference type="Pfam" id="PF13320">
    <property type="entry name" value="GH123_cat"/>
    <property type="match status" value="1"/>
</dbReference>
<feature type="domain" description="Glycoside hydrolase 123 catalytic" evidence="3">
    <location>
        <begin position="323"/>
        <end position="545"/>
    </location>
</feature>
<dbReference type="AlphaFoldDB" id="A0A0K1PCJ3"/>
<dbReference type="InterPro" id="IPR025150">
    <property type="entry name" value="GH123_cat"/>
</dbReference>
<dbReference type="EMBL" id="CP012332">
    <property type="protein sequence ID" value="AKU91217.1"/>
    <property type="molecule type" value="Genomic_DNA"/>
</dbReference>
<organism evidence="4 5">
    <name type="scientific">Vulgatibacter incomptus</name>
    <dbReference type="NCBI Taxonomy" id="1391653"/>
    <lineage>
        <taxon>Bacteria</taxon>
        <taxon>Pseudomonadati</taxon>
        <taxon>Myxococcota</taxon>
        <taxon>Myxococcia</taxon>
        <taxon>Myxococcales</taxon>
        <taxon>Cystobacterineae</taxon>
        <taxon>Vulgatibacteraceae</taxon>
        <taxon>Vulgatibacter</taxon>
    </lineage>
</organism>
<protein>
    <recommendedName>
        <fullName evidence="3">Glycoside hydrolase 123 catalytic domain-containing protein</fullName>
    </recommendedName>
</protein>
<evidence type="ECO:0000256" key="1">
    <source>
        <dbReference type="SAM" id="MobiDB-lite"/>
    </source>
</evidence>
<feature type="signal peptide" evidence="2">
    <location>
        <begin position="1"/>
        <end position="21"/>
    </location>
</feature>
<evidence type="ECO:0000256" key="2">
    <source>
        <dbReference type="SAM" id="SignalP"/>
    </source>
</evidence>
<sequence>MALSKAAERFFSFARLRPAVAAVALAAAALPPTEAQRSPASGGVRKAPGLAVVSSLVKVRPDEPLPNGLSQIRMRALRGECELAQIAVGAADEPLTGVRARANPPPGDDVTIRLYREDLLSLAKPSGPEGKTGTWPDPLVPDRDPSDGRPRSAFPFDVAAASVRAILVEACVSAGATPGERNGSVEVTLPTGSVTIPLHLRVENASIPATSTFPTSFGFSALSAALGHFGRPGTPEEIARLDRLYRTMLLDHRISVHGGTMEPPPFQRGPDGEIRPDFAGYDREVGPFLEGKALPSGARATTTELRTHPGLRDDDERIRYWAAIAAHHESKGWSAILFDYAKDEPAKGDLPAIAARARLVKRANEKIRVLLTASLDPSLRGLVDVWTPNLNCLWVKSRPEEFCAWRAPRSAYDPLLASGNLLWWYQSCSSHGCGEGPSAAPDYFRGWPTYVIDAPGTRARSMGWLAFGGGIGGELYWDTVHAYAPNRAPGNPWSGELRSFGGNGDGTLLYPGSPARIGGDGQVPVPSLRLKQIRDGLEDLELLRLVASRPGGRALAEEVVSAVAPTPFRIRDDPAAFEEARGRLLDFLAGTPPAGPK</sequence>
<evidence type="ECO:0000313" key="5">
    <source>
        <dbReference type="Proteomes" id="UP000055590"/>
    </source>
</evidence>